<evidence type="ECO:0000259" key="4">
    <source>
        <dbReference type="PROSITE" id="PS50110"/>
    </source>
</evidence>
<dbReference type="Gene3D" id="2.40.50.1020">
    <property type="entry name" value="LytTr DNA-binding domain"/>
    <property type="match status" value="1"/>
</dbReference>
<comment type="function">
    <text evidence="2">May play the central regulatory role in sporulation. It may be an element of the effector pathway responsible for the activation of sporulation genes in response to nutritional stress. Spo0A may act in concert with spo0H (a sigma factor) to control the expression of some genes that are critical to the sporulation process.</text>
</comment>
<accession>A0A1I0ZGR7</accession>
<dbReference type="PROSITE" id="PS50110">
    <property type="entry name" value="RESPONSE_REGULATORY"/>
    <property type="match status" value="1"/>
</dbReference>
<dbReference type="GO" id="GO:0003677">
    <property type="term" value="F:DNA binding"/>
    <property type="evidence" value="ECO:0007669"/>
    <property type="project" value="InterPro"/>
</dbReference>
<sequence>MSLNILLVDDECVMRSILKKSIEKLDGFNVVGEVDSGEEAIKIFAKLKPEIVILDIEMNGINGVECAKVLVDIDPRVKIIFATAHCEYMMDAFELYAFDYLIKPFKIDRVFKTLEKIKYLTEIEIPKIPNIEEDLMFDRLIIKNKEGISFINTADIVLIQREQGMTVLYLKDGDSIITSEGLGDLEDRLDKRVFFRSHKSYIINLSMINKIYPYGRWTYVVKFKSINQDALLTHEKYEEIKKIFK</sequence>
<dbReference type="OrthoDB" id="9809318at2"/>
<dbReference type="Gene3D" id="3.40.50.2300">
    <property type="match status" value="1"/>
</dbReference>
<feature type="domain" description="HTH LytTR-type" evidence="5">
    <location>
        <begin position="140"/>
        <end position="245"/>
    </location>
</feature>
<gene>
    <name evidence="6" type="ORF">SAMN04488528_10215</name>
</gene>
<feature type="domain" description="Response regulatory" evidence="4">
    <location>
        <begin position="4"/>
        <end position="118"/>
    </location>
</feature>
<dbReference type="EMBL" id="FOKI01000021">
    <property type="protein sequence ID" value="SFB24845.1"/>
    <property type="molecule type" value="Genomic_DNA"/>
</dbReference>
<dbReference type="STRING" id="84698.SAMN04488528_10215"/>
<proteinExistence type="predicted"/>
<keyword evidence="7" id="KW-1185">Reference proteome</keyword>
<dbReference type="GO" id="GO:0000156">
    <property type="term" value="F:phosphorelay response regulator activity"/>
    <property type="evidence" value="ECO:0007669"/>
    <property type="project" value="InterPro"/>
</dbReference>
<evidence type="ECO:0000313" key="7">
    <source>
        <dbReference type="Proteomes" id="UP000198619"/>
    </source>
</evidence>
<dbReference type="PANTHER" id="PTHR37299">
    <property type="entry name" value="TRANSCRIPTIONAL REGULATOR-RELATED"/>
    <property type="match status" value="1"/>
</dbReference>
<dbReference type="PROSITE" id="PS50930">
    <property type="entry name" value="HTH_LYTTR"/>
    <property type="match status" value="1"/>
</dbReference>
<dbReference type="InterPro" id="IPR046947">
    <property type="entry name" value="LytR-like"/>
</dbReference>
<dbReference type="InterPro" id="IPR001789">
    <property type="entry name" value="Sig_transdc_resp-reg_receiver"/>
</dbReference>
<reference evidence="6 7" key="1">
    <citation type="submission" date="2016-10" db="EMBL/GenBank/DDBJ databases">
        <authorList>
            <person name="de Groot N.N."/>
        </authorList>
    </citation>
    <scope>NUCLEOTIDE SEQUENCE [LARGE SCALE GENOMIC DNA]</scope>
    <source>
        <strain evidence="6 7">DSM 12271</strain>
    </source>
</reference>
<evidence type="ECO:0000256" key="3">
    <source>
        <dbReference type="PROSITE-ProRule" id="PRU00169"/>
    </source>
</evidence>
<dbReference type="InterPro" id="IPR011006">
    <property type="entry name" value="CheY-like_superfamily"/>
</dbReference>
<dbReference type="PANTHER" id="PTHR37299:SF1">
    <property type="entry name" value="STAGE 0 SPORULATION PROTEIN A HOMOLOG"/>
    <property type="match status" value="1"/>
</dbReference>
<feature type="modified residue" description="4-aspartylphosphate" evidence="3">
    <location>
        <position position="55"/>
    </location>
</feature>
<keyword evidence="3" id="KW-0597">Phosphoprotein</keyword>
<dbReference type="AlphaFoldDB" id="A0A1I0ZGR7"/>
<dbReference type="Proteomes" id="UP000198619">
    <property type="component" value="Unassembled WGS sequence"/>
</dbReference>
<dbReference type="SUPFAM" id="SSF52172">
    <property type="entry name" value="CheY-like"/>
    <property type="match status" value="1"/>
</dbReference>
<dbReference type="SMART" id="SM00850">
    <property type="entry name" value="LytTR"/>
    <property type="match status" value="1"/>
</dbReference>
<dbReference type="InterPro" id="IPR007492">
    <property type="entry name" value="LytTR_DNA-bd_dom"/>
</dbReference>
<evidence type="ECO:0000313" key="6">
    <source>
        <dbReference type="EMBL" id="SFB24845.1"/>
    </source>
</evidence>
<dbReference type="Pfam" id="PF04397">
    <property type="entry name" value="LytTR"/>
    <property type="match status" value="1"/>
</dbReference>
<name>A0A1I0ZGR7_9CLOT</name>
<evidence type="ECO:0000256" key="1">
    <source>
        <dbReference type="ARBA" id="ARBA00018672"/>
    </source>
</evidence>
<dbReference type="RefSeq" id="WP_090041929.1">
    <property type="nucleotide sequence ID" value="NZ_FOKI01000021.1"/>
</dbReference>
<evidence type="ECO:0000259" key="5">
    <source>
        <dbReference type="PROSITE" id="PS50930"/>
    </source>
</evidence>
<organism evidence="6 7">
    <name type="scientific">Clostridium frigidicarnis</name>
    <dbReference type="NCBI Taxonomy" id="84698"/>
    <lineage>
        <taxon>Bacteria</taxon>
        <taxon>Bacillati</taxon>
        <taxon>Bacillota</taxon>
        <taxon>Clostridia</taxon>
        <taxon>Eubacteriales</taxon>
        <taxon>Clostridiaceae</taxon>
        <taxon>Clostridium</taxon>
    </lineage>
</organism>
<dbReference type="SMART" id="SM00448">
    <property type="entry name" value="REC"/>
    <property type="match status" value="1"/>
</dbReference>
<protein>
    <recommendedName>
        <fullName evidence="1">Stage 0 sporulation protein A homolog</fullName>
    </recommendedName>
</protein>
<dbReference type="Pfam" id="PF00072">
    <property type="entry name" value="Response_reg"/>
    <property type="match status" value="1"/>
</dbReference>
<evidence type="ECO:0000256" key="2">
    <source>
        <dbReference type="ARBA" id="ARBA00024867"/>
    </source>
</evidence>